<evidence type="ECO:0000256" key="4">
    <source>
        <dbReference type="ARBA" id="ARBA00022553"/>
    </source>
</evidence>
<feature type="active site" description="Proton donor; for dehydratase activity" evidence="9">
    <location>
        <position position="1130"/>
    </location>
</feature>
<dbReference type="Pfam" id="PF00698">
    <property type="entry name" value="Acyl_transf_1"/>
    <property type="match status" value="1"/>
</dbReference>
<comment type="pathway">
    <text evidence="2">Antibiotic biosynthesis.</text>
</comment>
<dbReference type="PANTHER" id="PTHR43775">
    <property type="entry name" value="FATTY ACID SYNTHASE"/>
    <property type="match status" value="1"/>
</dbReference>
<dbReference type="InterPro" id="IPR049552">
    <property type="entry name" value="PKS_DH_N"/>
</dbReference>
<dbReference type="Pfam" id="PF00550">
    <property type="entry name" value="PP-binding"/>
    <property type="match status" value="1"/>
</dbReference>
<dbReference type="InterPro" id="IPR013968">
    <property type="entry name" value="PKS_KR"/>
</dbReference>
<dbReference type="SMART" id="SM00826">
    <property type="entry name" value="PKS_DH"/>
    <property type="match status" value="1"/>
</dbReference>
<dbReference type="InterPro" id="IPR050091">
    <property type="entry name" value="PKS_NRPS_Biosynth_Enz"/>
</dbReference>
<dbReference type="InterPro" id="IPR049900">
    <property type="entry name" value="PKS_mFAS_DH"/>
</dbReference>
<dbReference type="PANTHER" id="PTHR43775:SF51">
    <property type="entry name" value="INACTIVE PHENOLPHTHIOCEROL SYNTHESIS POLYKETIDE SYNTHASE TYPE I PKS1-RELATED"/>
    <property type="match status" value="1"/>
</dbReference>
<reference evidence="14" key="1">
    <citation type="journal article" date="2019" name="Int. J. Syst. Evol. Microbiol.">
        <title>The Global Catalogue of Microorganisms (GCM) 10K type strain sequencing project: providing services to taxonomists for standard genome sequencing and annotation.</title>
        <authorList>
            <consortium name="The Broad Institute Genomics Platform"/>
            <consortium name="The Broad Institute Genome Sequencing Center for Infectious Disease"/>
            <person name="Wu L."/>
            <person name="Ma J."/>
        </authorList>
    </citation>
    <scope>NUCLEOTIDE SEQUENCE [LARGE SCALE GENOMIC DNA]</scope>
    <source>
        <strain evidence="14">JCM 3106</strain>
    </source>
</reference>
<dbReference type="EMBL" id="BAAAWD010000015">
    <property type="protein sequence ID" value="GAA3025431.1"/>
    <property type="molecule type" value="Genomic_DNA"/>
</dbReference>
<dbReference type="SUPFAM" id="SSF52151">
    <property type="entry name" value="FabD/lysophospholipase-like"/>
    <property type="match status" value="1"/>
</dbReference>
<dbReference type="SUPFAM" id="SSF53901">
    <property type="entry name" value="Thiolase-like"/>
    <property type="match status" value="1"/>
</dbReference>
<evidence type="ECO:0000256" key="7">
    <source>
        <dbReference type="ARBA" id="ARBA00023268"/>
    </source>
</evidence>
<evidence type="ECO:0000256" key="2">
    <source>
        <dbReference type="ARBA" id="ARBA00004792"/>
    </source>
</evidence>
<evidence type="ECO:0000256" key="6">
    <source>
        <dbReference type="ARBA" id="ARBA00023194"/>
    </source>
</evidence>
<name>A0ABP6KYP0_9ACTN</name>
<dbReference type="Pfam" id="PF21089">
    <property type="entry name" value="PKS_DH_N"/>
    <property type="match status" value="1"/>
</dbReference>
<dbReference type="RefSeq" id="WP_344901106.1">
    <property type="nucleotide sequence ID" value="NZ_BAAAWD010000015.1"/>
</dbReference>
<dbReference type="InterPro" id="IPR014043">
    <property type="entry name" value="Acyl_transferase_dom"/>
</dbReference>
<sequence>MNATGKARPMGTEDKLRAYLKRATVELAETRRLLADEEGRRHEPVAIVGMACRFPGGVTGPEELWDLVASGRDAISGFPEDRGWDLEGLYDPDPEALGRSYVRHGGFVHDAGEFDAAFFGMSPRSALATDPQHRLFLESSWEALERAGIDPGTLRGSRTGVYAGCMYEHYSTRFLELAPGSVEGTLFTSSASSVLSGRVSYTLGLEGPSMTVDTACSSSLVAMHLAVQALRRGECSLALTGGVTVMASPVPFVEFSRQRALSADGRCKSFSASADGAAWAEGVGVLVLERLSQAVRNGHRVLAVIRGSAVNQDGASNGMTAPSGPAQERVIQQALADALLDTRDVDAVEAHGTGTRLGDPIEAGALLATYGRGRGEDRPLWVGSVKSNIGHTQAAAGVAGVIKMVQAMRHGVLPPTLHVTEPTPHVDWDSGGVRVATRPVELPGDRPARTAVSSFGVSGTNAHIVLEGPPAPAPGPDERPAAPGEPLVWIVSAKTDTALRAQAGRLHRYATGASDDDLRATGRTLASRAGFAHRAVVVAAGRDELLAALAAVADGTPHAAAVQAEALPAARPVFVFPGQGSQWEGMAVDLLDTSEVFRTRLLDCDEALRPHTGWSVVDVLRGRDGAPALEGTDVIQPVLFAVMVSLAELWRSCGVDPTAVVGHSQGEIAAACVAGALTLSDAATVVALRSRALIRLSGTGGMLAVALPAAETRTRLQPWEGRLWVAVHSGPASCVVAGEATALDEFTTACGEDVRVRRIAVDYASHTPLVEPIADELATVLDGIRPDDTGIAFCSSLAGRFIEPSRLTAGYWYDNLRNPVLFDEAIRACAGAGTPLFVEVSPHPVLGADADEICHAAGVTAGVCATLRRGAGDRPRFLLALAHAWALGADVDWLTTLAPAPRPETDPPTYAFERRRYWLGDHEPVARPTGAGIDAARHPLLAAVVPVAGDAYVLSGQISAGSPAWLADHAVEGGVLLPGTAFAELALEGGTHADCGRLDELVIEAPLLLPQSGSVTVQVTVDPPDDERRRAVAVHSRTPDGWLRHASGTLSADAPTGVSYAWAVEWPPVGAEAVEVEGGYERLAERGYEYGPAFQGLRAVWRRGDEVFAEVALPAEVDPAGYGIHPALLDAALHPLVLTGDGDELLLPFAFGGVLLHATEAPELRVRLITTGEDTLVEAADPAGAPVLSIDALRVRAAAPRRSAPGGTAVHGVDWIEAPVVTDGTAGDAPAETVVIPCVSDLPDVPARVRELTGRVLDAIAVHPADTTLIFVTRAGDPAGAAVWGLVRSAQSEQPGRFVLAETEDDHVDDVDDVGHVDRSLVTATGEPQVRIVHGRPLVPRLTRREVPAEARPPVSGTVLVTGGTGGLGALVARRLVTGHGVRDLLLLSRRGLSAPGAAELVADLEGLGARVAVVACDVSDRDALAAVLDGVVLGGVVHTAGVLDDAVVEGLSASRLDAVLAPKADAAWYLHELTADHPLSMFVLFSSLAGVVGNPGQGNYAAANAFLDALAAHRRREGLAGVSIAWGLWDTASQMTGGLSQADVARLARAGVAPLSVQQGLELFDAALTSPDPLVVATRWDAAGLRARAEAGDLPPMLRGLVRTPRRTAGTGTVTPAGPGALAGRLATLPRQDALRLLVDTVRAQVASVLAHGGPDSVELERPFNQLGFDSLTAVELRNRLNTDTGLRLPPTLVFDHPTVNALASYLAEVLTPAPPSAEDTLRGALEQIDDLLLAANGEGDAVRARLVPILQGALTRLGAAPADAGGVMATIDSASDEEIFALIDNEL</sequence>
<protein>
    <submittedName>
        <fullName evidence="13">Uncharacterized protein</fullName>
    </submittedName>
</protein>
<dbReference type="PROSITE" id="PS00012">
    <property type="entry name" value="PHOSPHOPANTETHEINE"/>
    <property type="match status" value="1"/>
</dbReference>
<evidence type="ECO:0000256" key="1">
    <source>
        <dbReference type="ARBA" id="ARBA00001957"/>
    </source>
</evidence>
<dbReference type="InterPro" id="IPR032821">
    <property type="entry name" value="PKS_assoc"/>
</dbReference>
<proteinExistence type="predicted"/>
<dbReference type="Pfam" id="PF02801">
    <property type="entry name" value="Ketoacyl-synt_C"/>
    <property type="match status" value="1"/>
</dbReference>
<dbReference type="InterPro" id="IPR014030">
    <property type="entry name" value="Ketoacyl_synth_N"/>
</dbReference>
<dbReference type="InterPro" id="IPR020806">
    <property type="entry name" value="PKS_PP-bd"/>
</dbReference>
<dbReference type="Pfam" id="PF14765">
    <property type="entry name" value="PS-DH"/>
    <property type="match status" value="1"/>
</dbReference>
<keyword evidence="14" id="KW-1185">Reference proteome</keyword>
<keyword evidence="3" id="KW-0596">Phosphopantetheine</keyword>
<evidence type="ECO:0000256" key="9">
    <source>
        <dbReference type="PROSITE-ProRule" id="PRU01363"/>
    </source>
</evidence>
<dbReference type="SMART" id="SM01294">
    <property type="entry name" value="PKS_PP_betabranch"/>
    <property type="match status" value="1"/>
</dbReference>
<dbReference type="InterPro" id="IPR020841">
    <property type="entry name" value="PKS_Beta-ketoAc_synthase_dom"/>
</dbReference>
<dbReference type="InterPro" id="IPR014031">
    <property type="entry name" value="Ketoacyl_synth_C"/>
</dbReference>
<accession>A0ABP6KYP0</accession>
<keyword evidence="6" id="KW-0045">Antibiotic biosynthesis</keyword>
<dbReference type="InterPro" id="IPR042104">
    <property type="entry name" value="PKS_dehydratase_sf"/>
</dbReference>
<dbReference type="InterPro" id="IPR049551">
    <property type="entry name" value="PKS_DH_C"/>
</dbReference>
<dbReference type="Pfam" id="PF16197">
    <property type="entry name" value="KAsynt_C_assoc"/>
    <property type="match status" value="1"/>
</dbReference>
<feature type="region of interest" description="C-terminal hotdog fold" evidence="9">
    <location>
        <begin position="1071"/>
        <end position="1204"/>
    </location>
</feature>
<dbReference type="PROSITE" id="PS00606">
    <property type="entry name" value="KS3_1"/>
    <property type="match status" value="1"/>
</dbReference>
<dbReference type="Proteomes" id="UP001499930">
    <property type="component" value="Unassembled WGS sequence"/>
</dbReference>
<dbReference type="CDD" id="cd00833">
    <property type="entry name" value="PKS"/>
    <property type="match status" value="1"/>
</dbReference>
<comment type="cofactor">
    <cofactor evidence="1">
        <name>pantetheine 4'-phosphate</name>
        <dbReference type="ChEBI" id="CHEBI:47942"/>
    </cofactor>
</comment>
<keyword evidence="4" id="KW-0597">Phosphoprotein</keyword>
<dbReference type="Gene3D" id="3.30.70.3290">
    <property type="match status" value="1"/>
</dbReference>
<dbReference type="InterPro" id="IPR016039">
    <property type="entry name" value="Thiolase-like"/>
</dbReference>
<keyword evidence="7" id="KW-0511">Multifunctional enzyme</keyword>
<dbReference type="InterPro" id="IPR036736">
    <property type="entry name" value="ACP-like_sf"/>
</dbReference>
<feature type="domain" description="PKS/mFAS DH" evidence="12">
    <location>
        <begin position="938"/>
        <end position="1204"/>
    </location>
</feature>
<dbReference type="Gene3D" id="3.10.129.110">
    <property type="entry name" value="Polyketide synthase dehydratase"/>
    <property type="match status" value="1"/>
</dbReference>
<dbReference type="Gene3D" id="3.40.50.720">
    <property type="entry name" value="NAD(P)-binding Rossmann-like Domain"/>
    <property type="match status" value="1"/>
</dbReference>
<dbReference type="Pfam" id="PF00109">
    <property type="entry name" value="ketoacyl-synt"/>
    <property type="match status" value="1"/>
</dbReference>
<dbReference type="InterPro" id="IPR018201">
    <property type="entry name" value="Ketoacyl_synth_AS"/>
</dbReference>
<evidence type="ECO:0000256" key="3">
    <source>
        <dbReference type="ARBA" id="ARBA00022450"/>
    </source>
</evidence>
<dbReference type="InterPro" id="IPR057326">
    <property type="entry name" value="KR_dom"/>
</dbReference>
<dbReference type="PROSITE" id="PS52004">
    <property type="entry name" value="KS3_2"/>
    <property type="match status" value="1"/>
</dbReference>
<dbReference type="Gene3D" id="1.10.1200.10">
    <property type="entry name" value="ACP-like"/>
    <property type="match status" value="1"/>
</dbReference>
<dbReference type="SMART" id="SM00825">
    <property type="entry name" value="PKS_KS"/>
    <property type="match status" value="1"/>
</dbReference>
<organism evidence="13 14">
    <name type="scientific">Streptosporangium longisporum</name>
    <dbReference type="NCBI Taxonomy" id="46187"/>
    <lineage>
        <taxon>Bacteria</taxon>
        <taxon>Bacillati</taxon>
        <taxon>Actinomycetota</taxon>
        <taxon>Actinomycetes</taxon>
        <taxon>Streptosporangiales</taxon>
        <taxon>Streptosporangiaceae</taxon>
        <taxon>Streptosporangium</taxon>
    </lineage>
</organism>
<evidence type="ECO:0000313" key="13">
    <source>
        <dbReference type="EMBL" id="GAA3025431.1"/>
    </source>
</evidence>
<dbReference type="PROSITE" id="PS50075">
    <property type="entry name" value="CARRIER"/>
    <property type="match status" value="1"/>
</dbReference>
<dbReference type="Gene3D" id="3.40.366.10">
    <property type="entry name" value="Malonyl-Coenzyme A Acyl Carrier Protein, domain 2"/>
    <property type="match status" value="1"/>
</dbReference>
<dbReference type="Pfam" id="PF08659">
    <property type="entry name" value="KR"/>
    <property type="match status" value="1"/>
</dbReference>
<dbReference type="InterPro" id="IPR015083">
    <property type="entry name" value="NorB/c/GfsB-D-like_docking"/>
</dbReference>
<feature type="domain" description="Carrier" evidence="10">
    <location>
        <begin position="1634"/>
        <end position="1712"/>
    </location>
</feature>
<feature type="active site" description="Proton acceptor; for dehydratase activity" evidence="9">
    <location>
        <position position="969"/>
    </location>
</feature>
<dbReference type="InterPro" id="IPR020807">
    <property type="entry name" value="PKS_DH"/>
</dbReference>
<dbReference type="InterPro" id="IPR016036">
    <property type="entry name" value="Malonyl_transacylase_ACP-bd"/>
</dbReference>
<keyword evidence="8" id="KW-0012">Acyltransferase</keyword>
<evidence type="ECO:0000259" key="10">
    <source>
        <dbReference type="PROSITE" id="PS50075"/>
    </source>
</evidence>
<evidence type="ECO:0000256" key="8">
    <source>
        <dbReference type="ARBA" id="ARBA00023315"/>
    </source>
</evidence>
<dbReference type="Pfam" id="PF08990">
    <property type="entry name" value="Docking"/>
    <property type="match status" value="1"/>
</dbReference>
<evidence type="ECO:0000256" key="5">
    <source>
        <dbReference type="ARBA" id="ARBA00022679"/>
    </source>
</evidence>
<feature type="region of interest" description="N-terminal hotdog fold" evidence="9">
    <location>
        <begin position="938"/>
        <end position="1057"/>
    </location>
</feature>
<keyword evidence="5" id="KW-0808">Transferase</keyword>
<dbReference type="PROSITE" id="PS52019">
    <property type="entry name" value="PKS_MFAS_DH"/>
    <property type="match status" value="1"/>
</dbReference>
<dbReference type="Gene3D" id="3.40.47.10">
    <property type="match status" value="1"/>
</dbReference>
<dbReference type="SUPFAM" id="SSF47336">
    <property type="entry name" value="ACP-like"/>
    <property type="match status" value="1"/>
</dbReference>
<dbReference type="SUPFAM" id="SSF51735">
    <property type="entry name" value="NAD(P)-binding Rossmann-fold domains"/>
    <property type="match status" value="2"/>
</dbReference>
<evidence type="ECO:0000259" key="12">
    <source>
        <dbReference type="PROSITE" id="PS52019"/>
    </source>
</evidence>
<dbReference type="InterPro" id="IPR006162">
    <property type="entry name" value="Ppantetheine_attach_site"/>
</dbReference>
<comment type="caution">
    <text evidence="13">The sequence shown here is derived from an EMBL/GenBank/DDBJ whole genome shotgun (WGS) entry which is preliminary data.</text>
</comment>
<evidence type="ECO:0000259" key="11">
    <source>
        <dbReference type="PROSITE" id="PS52004"/>
    </source>
</evidence>
<gene>
    <name evidence="13" type="ORF">GCM10017559_58890</name>
</gene>
<dbReference type="InterPro" id="IPR016035">
    <property type="entry name" value="Acyl_Trfase/lysoPLipase"/>
</dbReference>
<dbReference type="SMART" id="SM00822">
    <property type="entry name" value="PKS_KR"/>
    <property type="match status" value="1"/>
</dbReference>
<dbReference type="SMART" id="SM00823">
    <property type="entry name" value="PKS_PP"/>
    <property type="match status" value="1"/>
</dbReference>
<dbReference type="SUPFAM" id="SSF55048">
    <property type="entry name" value="Probable ACP-binding domain of malonyl-CoA ACP transacylase"/>
    <property type="match status" value="1"/>
</dbReference>
<dbReference type="SMART" id="SM00827">
    <property type="entry name" value="PKS_AT"/>
    <property type="match status" value="1"/>
</dbReference>
<dbReference type="CDD" id="cd08956">
    <property type="entry name" value="KR_3_FAS_SDR_x"/>
    <property type="match status" value="1"/>
</dbReference>
<evidence type="ECO:0000313" key="14">
    <source>
        <dbReference type="Proteomes" id="UP001499930"/>
    </source>
</evidence>
<feature type="domain" description="Ketosynthase family 3 (KS3)" evidence="11">
    <location>
        <begin position="42"/>
        <end position="468"/>
    </location>
</feature>
<dbReference type="InterPro" id="IPR036291">
    <property type="entry name" value="NAD(P)-bd_dom_sf"/>
</dbReference>
<dbReference type="InterPro" id="IPR001227">
    <property type="entry name" value="Ac_transferase_dom_sf"/>
</dbReference>
<dbReference type="InterPro" id="IPR009081">
    <property type="entry name" value="PP-bd_ACP"/>
</dbReference>